<dbReference type="InterPro" id="IPR011991">
    <property type="entry name" value="ArsR-like_HTH"/>
</dbReference>
<evidence type="ECO:0000259" key="2">
    <source>
        <dbReference type="Pfam" id="PF13280"/>
    </source>
</evidence>
<dbReference type="RefSeq" id="WP_146317528.1">
    <property type="nucleotide sequence ID" value="NZ_VCQV01000020.1"/>
</dbReference>
<reference evidence="3 4" key="2">
    <citation type="submission" date="2019-08" db="EMBL/GenBank/DDBJ databases">
        <title>Jejuicoccus antrihumi gen. nov., sp. nov., a new member of the family Dermacoccaceae isolated from a cave.</title>
        <authorList>
            <person name="Schumann P."/>
            <person name="Kim I.S."/>
        </authorList>
    </citation>
    <scope>NUCLEOTIDE SEQUENCE [LARGE SCALE GENOMIC DNA]</scope>
    <source>
        <strain evidence="3 4">C5-26</strain>
    </source>
</reference>
<accession>A0A563DYC4</accession>
<evidence type="ECO:0000313" key="3">
    <source>
        <dbReference type="EMBL" id="TWP35260.1"/>
    </source>
</evidence>
<dbReference type="PROSITE" id="PS52050">
    <property type="entry name" value="WYL"/>
    <property type="match status" value="1"/>
</dbReference>
<proteinExistence type="predicted"/>
<dbReference type="Proteomes" id="UP000320244">
    <property type="component" value="Unassembled WGS sequence"/>
</dbReference>
<dbReference type="AlphaFoldDB" id="A0A563DYC4"/>
<evidence type="ECO:0000259" key="1">
    <source>
        <dbReference type="Pfam" id="PF08279"/>
    </source>
</evidence>
<dbReference type="PANTHER" id="PTHR34580:SF3">
    <property type="entry name" value="PROTEIN PAFB"/>
    <property type="match status" value="1"/>
</dbReference>
<dbReference type="SUPFAM" id="SSF46785">
    <property type="entry name" value="Winged helix' DNA-binding domain"/>
    <property type="match status" value="1"/>
</dbReference>
<dbReference type="Gene3D" id="1.10.10.10">
    <property type="entry name" value="Winged helix-like DNA-binding domain superfamily/Winged helix DNA-binding domain"/>
    <property type="match status" value="1"/>
</dbReference>
<name>A0A563DYC4_9MICO</name>
<dbReference type="EMBL" id="VCQV01000020">
    <property type="protein sequence ID" value="TWP35260.1"/>
    <property type="molecule type" value="Genomic_DNA"/>
</dbReference>
<protein>
    <submittedName>
        <fullName evidence="3">WYL domain-containing protein</fullName>
    </submittedName>
</protein>
<dbReference type="CDD" id="cd00090">
    <property type="entry name" value="HTH_ARSR"/>
    <property type="match status" value="1"/>
</dbReference>
<reference evidence="3 4" key="1">
    <citation type="submission" date="2019-05" db="EMBL/GenBank/DDBJ databases">
        <authorList>
            <person name="Lee S.D."/>
        </authorList>
    </citation>
    <scope>NUCLEOTIDE SEQUENCE [LARGE SCALE GENOMIC DNA]</scope>
    <source>
        <strain evidence="3 4">C5-26</strain>
    </source>
</reference>
<sequence length="317" mass="34554">MNEMSPTARALRTLEVLQNRPGCTADQLAERLGVTDRAARRYVAILREAGIPVESVRGPYGGYRLGRGVRLPPLVFTAAEAVGLVMAVLDGRHAAADNEDPVGSGLGKIIRALPVQVGRQAATMREHARAVPDRWARPDPEITSALVEAVGQQRQVRIEYRSAAGHSHSFDVDPWSVVVRYGRWYLLCFAHHADAVRTYRIDRVTAVGQGTRTFSTPDGLNPVVMLEENLASGWEHDTRVILHAPMVEVAPYLRPTMGRLEPLGDDRCLVIGSTSNPMMYAGEWLAGMPFEMTVEGGPELRAAVAEVAAKMARSVSG</sequence>
<keyword evidence="4" id="KW-1185">Reference proteome</keyword>
<comment type="caution">
    <text evidence="3">The sequence shown here is derived from an EMBL/GenBank/DDBJ whole genome shotgun (WGS) entry which is preliminary data.</text>
</comment>
<evidence type="ECO:0000313" key="4">
    <source>
        <dbReference type="Proteomes" id="UP000320244"/>
    </source>
</evidence>
<dbReference type="InterPro" id="IPR026881">
    <property type="entry name" value="WYL_dom"/>
</dbReference>
<feature type="domain" description="WYL" evidence="2">
    <location>
        <begin position="142"/>
        <end position="207"/>
    </location>
</feature>
<feature type="domain" description="Helix-turn-helix type 11" evidence="1">
    <location>
        <begin position="9"/>
        <end position="64"/>
    </location>
</feature>
<dbReference type="InterPro" id="IPR051534">
    <property type="entry name" value="CBASS_pafABC_assoc_protein"/>
</dbReference>
<dbReference type="Pfam" id="PF08279">
    <property type="entry name" value="HTH_11"/>
    <property type="match status" value="1"/>
</dbReference>
<organism evidence="3 4">
    <name type="scientific">Leekyejoonella antrihumi</name>
    <dbReference type="NCBI Taxonomy" id="1660198"/>
    <lineage>
        <taxon>Bacteria</taxon>
        <taxon>Bacillati</taxon>
        <taxon>Actinomycetota</taxon>
        <taxon>Actinomycetes</taxon>
        <taxon>Micrococcales</taxon>
        <taxon>Dermacoccaceae</taxon>
        <taxon>Leekyejoonella</taxon>
    </lineage>
</organism>
<dbReference type="InterPro" id="IPR036390">
    <property type="entry name" value="WH_DNA-bd_sf"/>
</dbReference>
<dbReference type="InterPro" id="IPR013196">
    <property type="entry name" value="HTH_11"/>
</dbReference>
<dbReference type="Pfam" id="PF13280">
    <property type="entry name" value="WYL"/>
    <property type="match status" value="1"/>
</dbReference>
<dbReference type="PANTHER" id="PTHR34580">
    <property type="match status" value="1"/>
</dbReference>
<gene>
    <name evidence="3" type="ORF">FGL98_14135</name>
</gene>
<dbReference type="OrthoDB" id="9807255at2"/>
<dbReference type="InterPro" id="IPR036388">
    <property type="entry name" value="WH-like_DNA-bd_sf"/>
</dbReference>